<proteinExistence type="inferred from homology"/>
<comment type="similarity">
    <text evidence="1 11">Belongs to the carbohydrate kinase PfkB family.</text>
</comment>
<accession>A0A497E4B7</accession>
<dbReference type="PROSITE" id="PS00584">
    <property type="entry name" value="PFKB_KINASES_2"/>
    <property type="match status" value="1"/>
</dbReference>
<comment type="function">
    <text evidence="11">Catalyzes the ATP-dependent phosphorylation of fructose-l-phosphate to fructose-l,6-bisphosphate.</text>
</comment>
<dbReference type="PROSITE" id="PS00583">
    <property type="entry name" value="PFKB_KINASES_1"/>
    <property type="match status" value="1"/>
</dbReference>
<dbReference type="SUPFAM" id="SSF53613">
    <property type="entry name" value="Ribokinase-like"/>
    <property type="match status" value="1"/>
</dbReference>
<evidence type="ECO:0000256" key="8">
    <source>
        <dbReference type="ARBA" id="ARBA00032802"/>
    </source>
</evidence>
<keyword evidence="5 11" id="KW-0547">Nucleotide-binding</keyword>
<protein>
    <recommendedName>
        <fullName evidence="3 11">1-phosphofructokinase</fullName>
        <shortName evidence="11">Fru1PK</shortName>
        <ecNumber evidence="2 11">2.7.1.56</ecNumber>
    </recommendedName>
    <alternativeName>
        <fullName evidence="8 11">Fructose 1-phosphate kinase</fullName>
    </alternativeName>
</protein>
<name>A0A497E4B7_UNCAE</name>
<dbReference type="InterPro" id="IPR017583">
    <property type="entry name" value="Tagatose/fructose_Pkinase"/>
</dbReference>
<dbReference type="NCBIfam" id="TIGR03828">
    <property type="entry name" value="pfkB"/>
    <property type="match status" value="1"/>
</dbReference>
<feature type="domain" description="Carbohydrate kinase PfkB" evidence="12">
    <location>
        <begin position="31"/>
        <end position="289"/>
    </location>
</feature>
<dbReference type="InterPro" id="IPR029056">
    <property type="entry name" value="Ribokinase-like"/>
</dbReference>
<keyword evidence="4 10" id="KW-0808">Transferase</keyword>
<dbReference type="AlphaFoldDB" id="A0A497E4B7"/>
<evidence type="ECO:0000256" key="9">
    <source>
        <dbReference type="ARBA" id="ARBA00047745"/>
    </source>
</evidence>
<dbReference type="Pfam" id="PF00294">
    <property type="entry name" value="PfkB"/>
    <property type="match status" value="1"/>
</dbReference>
<evidence type="ECO:0000256" key="2">
    <source>
        <dbReference type="ARBA" id="ARBA00012131"/>
    </source>
</evidence>
<evidence type="ECO:0000256" key="1">
    <source>
        <dbReference type="ARBA" id="ARBA00010688"/>
    </source>
</evidence>
<dbReference type="GO" id="GO:0008662">
    <property type="term" value="F:1-phosphofructokinase activity"/>
    <property type="evidence" value="ECO:0007669"/>
    <property type="project" value="UniProtKB-UniRule"/>
</dbReference>
<dbReference type="FunFam" id="3.40.1190.20:FF:000001">
    <property type="entry name" value="Phosphofructokinase"/>
    <property type="match status" value="1"/>
</dbReference>
<organism evidence="13 14">
    <name type="scientific">Aerophobetes bacterium</name>
    <dbReference type="NCBI Taxonomy" id="2030807"/>
    <lineage>
        <taxon>Bacteria</taxon>
        <taxon>Candidatus Aerophobota</taxon>
    </lineage>
</organism>
<dbReference type="GO" id="GO:0005524">
    <property type="term" value="F:ATP binding"/>
    <property type="evidence" value="ECO:0007669"/>
    <property type="project" value="UniProtKB-UniRule"/>
</dbReference>
<dbReference type="PIRSF" id="PIRSF000535">
    <property type="entry name" value="1PFK/6PFK/LacC"/>
    <property type="match status" value="1"/>
</dbReference>
<evidence type="ECO:0000313" key="14">
    <source>
        <dbReference type="Proteomes" id="UP000279422"/>
    </source>
</evidence>
<evidence type="ECO:0000256" key="7">
    <source>
        <dbReference type="ARBA" id="ARBA00022840"/>
    </source>
</evidence>
<sequence length="313" mass="34453">MILTVTLNPTLDRVVEIPNFEVGKVNGIKRERMRIAGGKGINVSRVVKALGAKTVATGWTGGKNGKFIEESLREEGIATDFVKIKEENRVNLTILDPIRDTQTHLVERGPNIFEEEIAQLRDKLKELTKEAEVVVFSGSVPRGVSDDIYYHLIRLTHEQKNGLISILDTRGKPLKEGIEAKPFMIKPNEEEIRQLMGKEFSSEEELIHEARSICEKNDVKLVVVSRGKRGAIVITGKETLMVIPPQIKPLNTVGAGDALVAGFAVGLSKGKKLEETSRLGVAAGVASAKSGREKLLSLKEVRNLSEKVKIIHL</sequence>
<dbReference type="GO" id="GO:0005829">
    <property type="term" value="C:cytosol"/>
    <property type="evidence" value="ECO:0007669"/>
    <property type="project" value="TreeGrafter"/>
</dbReference>
<evidence type="ECO:0000256" key="10">
    <source>
        <dbReference type="PIRNR" id="PIRNR000535"/>
    </source>
</evidence>
<dbReference type="NCBIfam" id="TIGR03168">
    <property type="entry name" value="1-PFK"/>
    <property type="match status" value="1"/>
</dbReference>
<dbReference type="InterPro" id="IPR011611">
    <property type="entry name" value="PfkB_dom"/>
</dbReference>
<comment type="caution">
    <text evidence="13">The sequence shown here is derived from an EMBL/GenBank/DDBJ whole genome shotgun (WGS) entry which is preliminary data.</text>
</comment>
<dbReference type="CDD" id="cd01164">
    <property type="entry name" value="FruK_PfkB_like"/>
    <property type="match status" value="1"/>
</dbReference>
<evidence type="ECO:0000256" key="3">
    <source>
        <dbReference type="ARBA" id="ARBA00013596"/>
    </source>
</evidence>
<dbReference type="PANTHER" id="PTHR46566">
    <property type="entry name" value="1-PHOSPHOFRUCTOKINASE-RELATED"/>
    <property type="match status" value="1"/>
</dbReference>
<comment type="catalytic activity">
    <reaction evidence="9 11">
        <text>beta-D-fructose 1-phosphate + ATP = beta-D-fructose 1,6-bisphosphate + ADP + H(+)</text>
        <dbReference type="Rhea" id="RHEA:14213"/>
        <dbReference type="ChEBI" id="CHEBI:15378"/>
        <dbReference type="ChEBI" id="CHEBI:30616"/>
        <dbReference type="ChEBI" id="CHEBI:32966"/>
        <dbReference type="ChEBI" id="CHEBI:138881"/>
        <dbReference type="ChEBI" id="CHEBI:456216"/>
        <dbReference type="EC" id="2.7.1.56"/>
    </reaction>
</comment>
<evidence type="ECO:0000256" key="11">
    <source>
        <dbReference type="RuleBase" id="RU369061"/>
    </source>
</evidence>
<dbReference type="PANTHER" id="PTHR46566:SF1">
    <property type="entry name" value="1-PHOSPHOFRUCTOKINASE"/>
    <property type="match status" value="1"/>
</dbReference>
<evidence type="ECO:0000313" key="13">
    <source>
        <dbReference type="EMBL" id="RLE09384.1"/>
    </source>
</evidence>
<dbReference type="EMBL" id="QMPZ01000048">
    <property type="protein sequence ID" value="RLE09384.1"/>
    <property type="molecule type" value="Genomic_DNA"/>
</dbReference>
<keyword evidence="7 11" id="KW-0067">ATP-binding</keyword>
<dbReference type="GO" id="GO:0044281">
    <property type="term" value="P:small molecule metabolic process"/>
    <property type="evidence" value="ECO:0007669"/>
    <property type="project" value="UniProtKB-ARBA"/>
</dbReference>
<dbReference type="Gene3D" id="3.40.1190.20">
    <property type="match status" value="1"/>
</dbReference>
<dbReference type="InterPro" id="IPR022463">
    <property type="entry name" value="1-PFruKinase"/>
</dbReference>
<evidence type="ECO:0000256" key="4">
    <source>
        <dbReference type="ARBA" id="ARBA00022679"/>
    </source>
</evidence>
<evidence type="ECO:0000256" key="6">
    <source>
        <dbReference type="ARBA" id="ARBA00022777"/>
    </source>
</evidence>
<keyword evidence="6 11" id="KW-0418">Kinase</keyword>
<reference evidence="13 14" key="1">
    <citation type="submission" date="2018-06" db="EMBL/GenBank/DDBJ databases">
        <title>Extensive metabolic versatility and redundancy in microbially diverse, dynamic hydrothermal sediments.</title>
        <authorList>
            <person name="Dombrowski N."/>
            <person name="Teske A."/>
            <person name="Baker B.J."/>
        </authorList>
    </citation>
    <scope>NUCLEOTIDE SEQUENCE [LARGE SCALE GENOMIC DNA]</scope>
    <source>
        <strain evidence="13">B47_G16</strain>
    </source>
</reference>
<dbReference type="InterPro" id="IPR002173">
    <property type="entry name" value="Carboh/pur_kinase_PfkB_CS"/>
</dbReference>
<dbReference type="GO" id="GO:0016052">
    <property type="term" value="P:carbohydrate catabolic process"/>
    <property type="evidence" value="ECO:0007669"/>
    <property type="project" value="UniProtKB-ARBA"/>
</dbReference>
<gene>
    <name evidence="13" type="primary">pfkB</name>
    <name evidence="13" type="ORF">DRJ00_04325</name>
</gene>
<evidence type="ECO:0000259" key="12">
    <source>
        <dbReference type="Pfam" id="PF00294"/>
    </source>
</evidence>
<dbReference type="Proteomes" id="UP000279422">
    <property type="component" value="Unassembled WGS sequence"/>
</dbReference>
<evidence type="ECO:0000256" key="5">
    <source>
        <dbReference type="ARBA" id="ARBA00022741"/>
    </source>
</evidence>
<dbReference type="EC" id="2.7.1.56" evidence="2 11"/>